<evidence type="ECO:0000256" key="9">
    <source>
        <dbReference type="ARBA" id="ARBA00023139"/>
    </source>
</evidence>
<dbReference type="InterPro" id="IPR036364">
    <property type="entry name" value="SEA_dom_sf"/>
</dbReference>
<reference evidence="15 16" key="1">
    <citation type="submission" date="2019-09" db="EMBL/GenBank/DDBJ databases">
        <title>Bird 10,000 Genomes (B10K) Project - Family phase.</title>
        <authorList>
            <person name="Zhang G."/>
        </authorList>
    </citation>
    <scope>NUCLEOTIDE SEQUENCE [LARGE SCALE GENOMIC DNA]</scope>
    <source>
        <strain evidence="15">B10K-DU-001-35</strain>
        <tissue evidence="15">Muscle</tissue>
    </source>
</reference>
<keyword evidence="9" id="KW-0564">Palmitate</keyword>
<evidence type="ECO:0000256" key="12">
    <source>
        <dbReference type="SAM" id="MobiDB-lite"/>
    </source>
</evidence>
<keyword evidence="13" id="KW-0812">Transmembrane</keyword>
<keyword evidence="7" id="KW-0597">Phosphoprotein</keyword>
<feature type="domain" description="SEA" evidence="14">
    <location>
        <begin position="159"/>
        <end position="278"/>
    </location>
</feature>
<sequence>MEMETTETTTVEMTTETTTTPLLPNIFPKSTRGSRPQTSVFPYATVFPGTNTTNFQFGNRSTGNAMSNGTVVPVFSSPAIPHVNATSNSSSWAPHFGTNSSSATPTTTDGSAKGNGSTSAQVFPTRIMSEGSMAPWQTPTQGGPNPNKTTAQLPAAIQLLVRVPLSFRIINRSFNESLRDPASEEYRSLSRTVLTLFEHVFGCAGCMGTQTYTGCSQLRYSPGSVEVQSTLVFGNGSDAVTPDAAEQRLRKSLDQNGFIMGLQLDSIQSSAAVMSPAPVPVVPDWAIALLVLVSILLLFSIFTCLLLM</sequence>
<dbReference type="GO" id="GO:0005737">
    <property type="term" value="C:cytoplasm"/>
    <property type="evidence" value="ECO:0007669"/>
    <property type="project" value="UniProtKB-SubCell"/>
</dbReference>
<keyword evidence="6" id="KW-0963">Cytoplasm</keyword>
<feature type="transmembrane region" description="Helical" evidence="13">
    <location>
        <begin position="285"/>
        <end position="307"/>
    </location>
</feature>
<keyword evidence="10" id="KW-0539">Nucleus</keyword>
<keyword evidence="13" id="KW-1133">Transmembrane helix</keyword>
<evidence type="ECO:0000256" key="8">
    <source>
        <dbReference type="ARBA" id="ARBA00022813"/>
    </source>
</evidence>
<gene>
    <name evidence="15" type="primary">Muc1</name>
    <name evidence="15" type="ORF">LEPASP_R15779</name>
</gene>
<dbReference type="AlphaFoldDB" id="A0A7L0V065"/>
<comment type="subcellular location">
    <subcellularLocation>
        <location evidence="2">Apical cell membrane</location>
        <topology evidence="2">Single-pass type I membrane protein</topology>
    </subcellularLocation>
    <subcellularLocation>
        <location evidence="3">Cytoplasm</location>
    </subcellularLocation>
    <subcellularLocation>
        <location evidence="1">Nucleus</location>
    </subcellularLocation>
</comment>
<feature type="non-terminal residue" evidence="15">
    <location>
        <position position="1"/>
    </location>
</feature>
<dbReference type="Pfam" id="PF01390">
    <property type="entry name" value="SEA"/>
    <property type="match status" value="1"/>
</dbReference>
<evidence type="ECO:0000256" key="3">
    <source>
        <dbReference type="ARBA" id="ARBA00004496"/>
    </source>
</evidence>
<evidence type="ECO:0000313" key="15">
    <source>
        <dbReference type="EMBL" id="NXL72319.1"/>
    </source>
</evidence>
<keyword evidence="16" id="KW-1185">Reference proteome</keyword>
<keyword evidence="13" id="KW-0472">Membrane</keyword>
<feature type="non-terminal residue" evidence="15">
    <location>
        <position position="308"/>
    </location>
</feature>
<evidence type="ECO:0000256" key="2">
    <source>
        <dbReference type="ARBA" id="ARBA00004247"/>
    </source>
</evidence>
<evidence type="ECO:0000256" key="5">
    <source>
        <dbReference type="ARBA" id="ARBA00022475"/>
    </source>
</evidence>
<dbReference type="SUPFAM" id="SSF82671">
    <property type="entry name" value="SEA domain"/>
    <property type="match status" value="1"/>
</dbReference>
<feature type="region of interest" description="Disordered" evidence="12">
    <location>
        <begin position="85"/>
        <end position="119"/>
    </location>
</feature>
<evidence type="ECO:0000256" key="7">
    <source>
        <dbReference type="ARBA" id="ARBA00022553"/>
    </source>
</evidence>
<dbReference type="GO" id="GO:0016324">
    <property type="term" value="C:apical plasma membrane"/>
    <property type="evidence" value="ECO:0007669"/>
    <property type="project" value="UniProtKB-SubCell"/>
</dbReference>
<evidence type="ECO:0000256" key="1">
    <source>
        <dbReference type="ARBA" id="ARBA00004123"/>
    </source>
</evidence>
<feature type="region of interest" description="Disordered" evidence="12">
    <location>
        <begin position="1"/>
        <end position="37"/>
    </location>
</feature>
<proteinExistence type="predicted"/>
<accession>A0A7L0V065</accession>
<name>A0A7L0V065_9PASE</name>
<evidence type="ECO:0000256" key="10">
    <source>
        <dbReference type="ARBA" id="ARBA00023242"/>
    </source>
</evidence>
<feature type="compositionally biased region" description="Low complexity" evidence="12">
    <location>
        <begin position="1"/>
        <end position="20"/>
    </location>
</feature>
<keyword evidence="11" id="KW-0449">Lipoprotein</keyword>
<keyword evidence="5" id="KW-1003">Cell membrane</keyword>
<dbReference type="OrthoDB" id="9909831at2759"/>
<organism evidence="15 16">
    <name type="scientific">Leptocoma aspasia</name>
    <dbReference type="NCBI Taxonomy" id="2585812"/>
    <lineage>
        <taxon>Eukaryota</taxon>
        <taxon>Metazoa</taxon>
        <taxon>Chordata</taxon>
        <taxon>Craniata</taxon>
        <taxon>Vertebrata</taxon>
        <taxon>Euteleostomi</taxon>
        <taxon>Archelosauria</taxon>
        <taxon>Archosauria</taxon>
        <taxon>Dinosauria</taxon>
        <taxon>Saurischia</taxon>
        <taxon>Theropoda</taxon>
        <taxon>Coelurosauria</taxon>
        <taxon>Aves</taxon>
        <taxon>Neognathae</taxon>
        <taxon>Neoaves</taxon>
        <taxon>Telluraves</taxon>
        <taxon>Australaves</taxon>
        <taxon>Passeriformes</taxon>
        <taxon>Passeroidea</taxon>
        <taxon>Nectariniidae</taxon>
        <taxon>Leptocoma</taxon>
    </lineage>
</organism>
<evidence type="ECO:0000256" key="4">
    <source>
        <dbReference type="ARBA" id="ARBA00014269"/>
    </source>
</evidence>
<keyword evidence="8" id="KW-0068">Autocatalytic cleavage</keyword>
<dbReference type="EMBL" id="VXAX01002069">
    <property type="protein sequence ID" value="NXL72319.1"/>
    <property type="molecule type" value="Genomic_DNA"/>
</dbReference>
<evidence type="ECO:0000256" key="6">
    <source>
        <dbReference type="ARBA" id="ARBA00022490"/>
    </source>
</evidence>
<dbReference type="Gene3D" id="3.30.70.960">
    <property type="entry name" value="SEA domain"/>
    <property type="match status" value="1"/>
</dbReference>
<protein>
    <recommendedName>
        <fullName evidence="4">Mucin-1</fullName>
    </recommendedName>
</protein>
<dbReference type="PANTHER" id="PTHR10006">
    <property type="entry name" value="MUCIN-1-RELATED"/>
    <property type="match status" value="1"/>
</dbReference>
<evidence type="ECO:0000256" key="13">
    <source>
        <dbReference type="SAM" id="Phobius"/>
    </source>
</evidence>
<evidence type="ECO:0000313" key="16">
    <source>
        <dbReference type="Proteomes" id="UP000558164"/>
    </source>
</evidence>
<dbReference type="PROSITE" id="PS50024">
    <property type="entry name" value="SEA"/>
    <property type="match status" value="1"/>
</dbReference>
<evidence type="ECO:0000256" key="11">
    <source>
        <dbReference type="ARBA" id="ARBA00023288"/>
    </source>
</evidence>
<dbReference type="GO" id="GO:0005634">
    <property type="term" value="C:nucleus"/>
    <property type="evidence" value="ECO:0007669"/>
    <property type="project" value="UniProtKB-SubCell"/>
</dbReference>
<evidence type="ECO:0000259" key="14">
    <source>
        <dbReference type="PROSITE" id="PS50024"/>
    </source>
</evidence>
<dbReference type="InterPro" id="IPR000082">
    <property type="entry name" value="SEA_dom"/>
</dbReference>
<dbReference type="PANTHER" id="PTHR10006:SF19">
    <property type="entry name" value="MUCIN-1"/>
    <property type="match status" value="1"/>
</dbReference>
<dbReference type="Proteomes" id="UP000558164">
    <property type="component" value="Unassembled WGS sequence"/>
</dbReference>
<comment type="caution">
    <text evidence="15">The sequence shown here is derived from an EMBL/GenBank/DDBJ whole genome shotgun (WGS) entry which is preliminary data.</text>
</comment>